<dbReference type="InterPro" id="IPR018062">
    <property type="entry name" value="HTH_AraC-typ_CS"/>
</dbReference>
<keyword evidence="5" id="KW-0805">Transcription regulation</keyword>
<dbReference type="GO" id="GO:0003700">
    <property type="term" value="F:DNA-binding transcription factor activity"/>
    <property type="evidence" value="ECO:0007669"/>
    <property type="project" value="InterPro"/>
</dbReference>
<keyword evidence="4" id="KW-0902">Two-component regulatory system</keyword>
<dbReference type="EMBL" id="CP106877">
    <property type="protein sequence ID" value="WAA13100.1"/>
    <property type="molecule type" value="Genomic_DNA"/>
</dbReference>
<evidence type="ECO:0000256" key="1">
    <source>
        <dbReference type="ARBA" id="ARBA00004496"/>
    </source>
</evidence>
<dbReference type="GO" id="GO:0043565">
    <property type="term" value="F:sequence-specific DNA binding"/>
    <property type="evidence" value="ECO:0007669"/>
    <property type="project" value="InterPro"/>
</dbReference>
<evidence type="ECO:0000256" key="3">
    <source>
        <dbReference type="ARBA" id="ARBA00022553"/>
    </source>
</evidence>
<keyword evidence="6" id="KW-0238">DNA-binding</keyword>
<dbReference type="InterPro" id="IPR011006">
    <property type="entry name" value="CheY-like_superfamily"/>
</dbReference>
<evidence type="ECO:0000256" key="2">
    <source>
        <dbReference type="ARBA" id="ARBA00022490"/>
    </source>
</evidence>
<comment type="subcellular location">
    <subcellularLocation>
        <location evidence="1">Cytoplasm</location>
    </subcellularLocation>
</comment>
<dbReference type="Proteomes" id="UP001164726">
    <property type="component" value="Chromosome"/>
</dbReference>
<keyword evidence="7" id="KW-0804">Transcription</keyword>
<dbReference type="Pfam" id="PF12833">
    <property type="entry name" value="HTH_18"/>
    <property type="match status" value="1"/>
</dbReference>
<dbReference type="AlphaFoldDB" id="A0A9E8M1D8"/>
<evidence type="ECO:0000259" key="9">
    <source>
        <dbReference type="PROSITE" id="PS01124"/>
    </source>
</evidence>
<dbReference type="InterPro" id="IPR051552">
    <property type="entry name" value="HptR"/>
</dbReference>
<dbReference type="GO" id="GO:0005737">
    <property type="term" value="C:cytoplasm"/>
    <property type="evidence" value="ECO:0007669"/>
    <property type="project" value="UniProtKB-SubCell"/>
</dbReference>
<dbReference type="PROSITE" id="PS00041">
    <property type="entry name" value="HTH_ARAC_FAMILY_1"/>
    <property type="match status" value="1"/>
</dbReference>
<keyword evidence="3 8" id="KW-0597">Phosphoprotein</keyword>
<organism evidence="11 12">
    <name type="scientific">Fervidibacillus halotolerans</name>
    <dbReference type="NCBI Taxonomy" id="2980027"/>
    <lineage>
        <taxon>Bacteria</taxon>
        <taxon>Bacillati</taxon>
        <taxon>Bacillota</taxon>
        <taxon>Bacilli</taxon>
        <taxon>Bacillales</taxon>
        <taxon>Bacillaceae</taxon>
        <taxon>Fervidibacillus</taxon>
    </lineage>
</organism>
<dbReference type="PROSITE" id="PS01124">
    <property type="entry name" value="HTH_ARAC_FAMILY_2"/>
    <property type="match status" value="1"/>
</dbReference>
<dbReference type="InterPro" id="IPR001789">
    <property type="entry name" value="Sig_transdc_resp-reg_receiver"/>
</dbReference>
<dbReference type="InterPro" id="IPR018060">
    <property type="entry name" value="HTH_AraC"/>
</dbReference>
<dbReference type="InterPro" id="IPR009057">
    <property type="entry name" value="Homeodomain-like_sf"/>
</dbReference>
<sequence length="271" mass="31556">MFKIVLIEDEDIIRNGLKFSIDWAALDCTIVGEAKNGEEGISVIEACNPDIVFLDINMPVKNGLELLEDCDGKFSFSTIIISGYNDFKYAQMAIKFGVTEYLLKPVDRTELVDALNRAKSIVELRKNYRLVEENIKNPESIEVLQKKWLLREHNQTSKYVAEIIRYIQSNYDQKISMNDLVEPLGMSITFLNQKFKEETGITFNDFLNRYRVHKAMEILKKGNMKITILATEVGFSDYRYFIQVFKKYTGMNPSDFVEYFKTKNDENRSFF</sequence>
<evidence type="ECO:0000256" key="6">
    <source>
        <dbReference type="ARBA" id="ARBA00023125"/>
    </source>
</evidence>
<evidence type="ECO:0000259" key="10">
    <source>
        <dbReference type="PROSITE" id="PS50110"/>
    </source>
</evidence>
<feature type="domain" description="HTH araC/xylS-type" evidence="9">
    <location>
        <begin position="161"/>
        <end position="259"/>
    </location>
</feature>
<name>A0A9E8M1D8_9BACI</name>
<dbReference type="SUPFAM" id="SSF52172">
    <property type="entry name" value="CheY-like"/>
    <property type="match status" value="1"/>
</dbReference>
<dbReference type="CDD" id="cd17536">
    <property type="entry name" value="REC_YesN-like"/>
    <property type="match status" value="1"/>
</dbReference>
<dbReference type="Pfam" id="PF00072">
    <property type="entry name" value="Response_reg"/>
    <property type="match status" value="1"/>
</dbReference>
<proteinExistence type="predicted"/>
<feature type="modified residue" description="4-aspartylphosphate" evidence="8">
    <location>
        <position position="55"/>
    </location>
</feature>
<dbReference type="SMART" id="SM00448">
    <property type="entry name" value="REC"/>
    <property type="match status" value="1"/>
</dbReference>
<keyword evidence="12" id="KW-1185">Reference proteome</keyword>
<feature type="domain" description="Response regulatory" evidence="10">
    <location>
        <begin position="3"/>
        <end position="119"/>
    </location>
</feature>
<accession>A0A9E8M1D8</accession>
<evidence type="ECO:0000256" key="4">
    <source>
        <dbReference type="ARBA" id="ARBA00023012"/>
    </source>
</evidence>
<protein>
    <submittedName>
        <fullName evidence="11">Response regulator</fullName>
    </submittedName>
</protein>
<evidence type="ECO:0000256" key="7">
    <source>
        <dbReference type="ARBA" id="ARBA00023163"/>
    </source>
</evidence>
<evidence type="ECO:0000313" key="12">
    <source>
        <dbReference type="Proteomes" id="UP001164726"/>
    </source>
</evidence>
<dbReference type="PROSITE" id="PS50110">
    <property type="entry name" value="RESPONSE_REGULATORY"/>
    <property type="match status" value="1"/>
</dbReference>
<dbReference type="SMART" id="SM00342">
    <property type="entry name" value="HTH_ARAC"/>
    <property type="match status" value="1"/>
</dbReference>
<keyword evidence="2" id="KW-0963">Cytoplasm</keyword>
<evidence type="ECO:0000256" key="5">
    <source>
        <dbReference type="ARBA" id="ARBA00023015"/>
    </source>
</evidence>
<evidence type="ECO:0000313" key="11">
    <source>
        <dbReference type="EMBL" id="WAA13100.1"/>
    </source>
</evidence>
<dbReference type="SUPFAM" id="SSF46689">
    <property type="entry name" value="Homeodomain-like"/>
    <property type="match status" value="2"/>
</dbReference>
<dbReference type="Gene3D" id="3.40.50.2300">
    <property type="match status" value="1"/>
</dbReference>
<dbReference type="RefSeq" id="WP_275421242.1">
    <property type="nucleotide sequence ID" value="NZ_CP106877.1"/>
</dbReference>
<gene>
    <name evidence="11" type="ORF">OE105_02940</name>
</gene>
<dbReference type="Gene3D" id="1.10.10.60">
    <property type="entry name" value="Homeodomain-like"/>
    <property type="match status" value="2"/>
</dbReference>
<reference evidence="11" key="1">
    <citation type="submission" date="2022-09" db="EMBL/GenBank/DDBJ databases">
        <title>Complete Genomes of Fervidibacillus albus and Fervidibacillus halotolerans isolated from tidal flat sediments.</title>
        <authorList>
            <person name="Kwon K.K."/>
            <person name="Yang S.-H."/>
            <person name="Park M.J."/>
            <person name="Oh H.-M."/>
        </authorList>
    </citation>
    <scope>NUCLEOTIDE SEQUENCE</scope>
    <source>
        <strain evidence="11">MEBiC13594</strain>
    </source>
</reference>
<dbReference type="PANTHER" id="PTHR42713">
    <property type="entry name" value="HISTIDINE KINASE-RELATED"/>
    <property type="match status" value="1"/>
</dbReference>
<dbReference type="GO" id="GO:0000160">
    <property type="term" value="P:phosphorelay signal transduction system"/>
    <property type="evidence" value="ECO:0007669"/>
    <property type="project" value="UniProtKB-KW"/>
</dbReference>
<evidence type="ECO:0000256" key="8">
    <source>
        <dbReference type="PROSITE-ProRule" id="PRU00169"/>
    </source>
</evidence>
<dbReference type="KEGG" id="fhl:OE105_02940"/>
<dbReference type="PANTHER" id="PTHR42713:SF3">
    <property type="entry name" value="TRANSCRIPTIONAL REGULATORY PROTEIN HPTR"/>
    <property type="match status" value="1"/>
</dbReference>